<reference evidence="2" key="2">
    <citation type="submission" date="2021-05" db="EMBL/GenBank/DDBJ databases">
        <title>Protein family content uncovers lineage relationships and bacterial pathway maintenance mechanisms in DPANN archaea.</title>
        <authorList>
            <person name="Castelle C.J."/>
            <person name="Meheust R."/>
            <person name="Jaffe A.L."/>
            <person name="Seitz K."/>
            <person name="Gong X."/>
            <person name="Baker B.J."/>
            <person name="Banfield J.F."/>
        </authorList>
    </citation>
    <scope>NUCLEOTIDE SEQUENCE</scope>
    <source>
        <strain evidence="2">RIFCSPLOWO2_01_FULL_58_19</strain>
    </source>
</reference>
<evidence type="ECO:0000313" key="2">
    <source>
        <dbReference type="EMBL" id="MBS3062583.1"/>
    </source>
</evidence>
<feature type="region of interest" description="Disordered" evidence="1">
    <location>
        <begin position="66"/>
        <end position="97"/>
    </location>
</feature>
<feature type="compositionally biased region" description="Low complexity" evidence="1">
    <location>
        <begin position="73"/>
        <end position="88"/>
    </location>
</feature>
<evidence type="ECO:0000256" key="1">
    <source>
        <dbReference type="SAM" id="MobiDB-lite"/>
    </source>
</evidence>
<name>A0A8T4L5K4_9ARCH</name>
<dbReference type="Proteomes" id="UP000678237">
    <property type="component" value="Unassembled WGS sequence"/>
</dbReference>
<proteinExistence type="predicted"/>
<accession>A0A8T4L5K4</accession>
<dbReference type="EMBL" id="JAGVWE010000002">
    <property type="protein sequence ID" value="MBS3062583.1"/>
    <property type="molecule type" value="Genomic_DNA"/>
</dbReference>
<organism evidence="2 3">
    <name type="scientific">Candidatus Iainarchaeum sp</name>
    <dbReference type="NCBI Taxonomy" id="3101447"/>
    <lineage>
        <taxon>Archaea</taxon>
        <taxon>Candidatus Iainarchaeota</taxon>
        <taxon>Candidatus Iainarchaeia</taxon>
        <taxon>Candidatus Iainarchaeales</taxon>
        <taxon>Candidatus Iainarchaeaceae</taxon>
        <taxon>Candidatus Iainarchaeum</taxon>
    </lineage>
</organism>
<evidence type="ECO:0000313" key="3">
    <source>
        <dbReference type="Proteomes" id="UP000678237"/>
    </source>
</evidence>
<sequence length="97" mass="10888">MGKQPGWVRTAFNEYVNAWAKRQGGFKLGADKGKRLVVPDAATRERLWNDFRQTMLPSLRRLRKTAGRRVAAGNRPGRGTPGRPLGVRTGHRNVHAK</sequence>
<protein>
    <submittedName>
        <fullName evidence="2">Uncharacterized protein</fullName>
    </submittedName>
</protein>
<gene>
    <name evidence="2" type="ORF">J4203_01815</name>
</gene>
<dbReference type="AlphaFoldDB" id="A0A8T4L5K4"/>
<comment type="caution">
    <text evidence="2">The sequence shown here is derived from an EMBL/GenBank/DDBJ whole genome shotgun (WGS) entry which is preliminary data.</text>
</comment>
<reference evidence="2" key="1">
    <citation type="submission" date="2021-03" db="EMBL/GenBank/DDBJ databases">
        <authorList>
            <person name="Jaffe A."/>
        </authorList>
    </citation>
    <scope>NUCLEOTIDE SEQUENCE</scope>
    <source>
        <strain evidence="2">RIFCSPLOWO2_01_FULL_58_19</strain>
    </source>
</reference>